<name>A0A1C0Z113_9BACL</name>
<evidence type="ECO:0000259" key="2">
    <source>
        <dbReference type="PROSITE" id="PS51272"/>
    </source>
</evidence>
<evidence type="ECO:0000256" key="1">
    <source>
        <dbReference type="SAM" id="SignalP"/>
    </source>
</evidence>
<dbReference type="InterPro" id="IPR001119">
    <property type="entry name" value="SLH_dom"/>
</dbReference>
<protein>
    <recommendedName>
        <fullName evidence="2">SLH domain-containing protein</fullName>
    </recommendedName>
</protein>
<keyword evidence="4" id="KW-1185">Reference proteome</keyword>
<evidence type="ECO:0000313" key="3">
    <source>
        <dbReference type="EMBL" id="OCS93115.1"/>
    </source>
</evidence>
<dbReference type="Pfam" id="PF00395">
    <property type="entry name" value="SLH"/>
    <property type="match status" value="3"/>
</dbReference>
<dbReference type="Proteomes" id="UP000093482">
    <property type="component" value="Unassembled WGS sequence"/>
</dbReference>
<sequence length="483" mass="54393">MKASATLAAALALAASLHINEADAKAPDVYGGIMNEYEYEEVVFLTGQPVTFKGDSKVAKFTESEKSGKRTETHSLKMVNPDGDELTRTYTYEYDVKTQPAVGQYTENGNVRSFKEEIVIDDITYILKDYQYSNSIWYDKLAANTYFSGNATIRKIYETEAGKDEKPKRIEVYVTSENSGYENFWGATETKLTDAIYMHEDLGTYSVKNRVSNSKTKTLTYEESTPSLANVPGGYLVVTNADVISEYEYAIPTLKSEGKIQLDTEYSTRNERLAVPKFRDLATHWAKPDIEKLYSLGVYDDDSNFFSPGTPMQRYDFSVAVAKAIDSRVELEKPTKKNPTPKALFDDVSVPKSTKERNDYSYFASIVEKGVLRGENGLFKPKDSLTRQQAAVIIVRALGMEHNAPDPGYQTSYADDARIADYARDGVYIAQELGIMMGDPATNMFNPYKPLTRAQASAIITRFLQYLEEDLQQNYRDDILLFN</sequence>
<organism evidence="3 4">
    <name type="scientific">Caryophanon latum</name>
    <dbReference type="NCBI Taxonomy" id="33977"/>
    <lineage>
        <taxon>Bacteria</taxon>
        <taxon>Bacillati</taxon>
        <taxon>Bacillota</taxon>
        <taxon>Bacilli</taxon>
        <taxon>Bacillales</taxon>
        <taxon>Caryophanaceae</taxon>
        <taxon>Caryophanon</taxon>
    </lineage>
</organism>
<keyword evidence="1" id="KW-0732">Signal</keyword>
<dbReference type="AlphaFoldDB" id="A0A1C0Z113"/>
<gene>
    <name evidence="3" type="ORF">A6K76_01040</name>
</gene>
<feature type="domain" description="SLH" evidence="2">
    <location>
        <begin position="410"/>
        <end position="474"/>
    </location>
</feature>
<feature type="chain" id="PRO_5008649341" description="SLH domain-containing protein" evidence="1">
    <location>
        <begin position="25"/>
        <end position="483"/>
    </location>
</feature>
<dbReference type="PROSITE" id="PS51272">
    <property type="entry name" value="SLH"/>
    <property type="match status" value="3"/>
</dbReference>
<reference evidence="3 4" key="1">
    <citation type="submission" date="2016-07" db="EMBL/GenBank/DDBJ databases">
        <title>Caryophanon latum genome sequencing.</title>
        <authorList>
            <person name="Verma A."/>
            <person name="Pal Y."/>
            <person name="Krishnamurthi S."/>
        </authorList>
    </citation>
    <scope>NUCLEOTIDE SEQUENCE [LARGE SCALE GENOMIC DNA]</scope>
    <source>
        <strain evidence="3 4">DSM 14151</strain>
    </source>
</reference>
<feature type="domain" description="SLH" evidence="2">
    <location>
        <begin position="273"/>
        <end position="335"/>
    </location>
</feature>
<comment type="caution">
    <text evidence="3">The sequence shown here is derived from an EMBL/GenBank/DDBJ whole genome shotgun (WGS) entry which is preliminary data.</text>
</comment>
<dbReference type="EMBL" id="MATO01000012">
    <property type="protein sequence ID" value="OCS93115.1"/>
    <property type="molecule type" value="Genomic_DNA"/>
</dbReference>
<accession>A0A1C0Z113</accession>
<feature type="domain" description="SLH" evidence="2">
    <location>
        <begin position="341"/>
        <end position="408"/>
    </location>
</feature>
<feature type="signal peptide" evidence="1">
    <location>
        <begin position="1"/>
        <end position="24"/>
    </location>
</feature>
<proteinExistence type="predicted"/>
<evidence type="ECO:0000313" key="4">
    <source>
        <dbReference type="Proteomes" id="UP000093482"/>
    </source>
</evidence>